<dbReference type="Proteomes" id="UP000295714">
    <property type="component" value="Unassembled WGS sequence"/>
</dbReference>
<accession>A0A4R1KRW0</accession>
<dbReference type="InterPro" id="IPR049249">
    <property type="entry name" value="DUF6882"/>
</dbReference>
<dbReference type="Pfam" id="PF21813">
    <property type="entry name" value="DUF6882"/>
    <property type="match status" value="1"/>
</dbReference>
<dbReference type="OrthoDB" id="1452278at2"/>
<evidence type="ECO:0000313" key="2">
    <source>
        <dbReference type="Proteomes" id="UP000295714"/>
    </source>
</evidence>
<dbReference type="RefSeq" id="WP_132704370.1">
    <property type="nucleotide sequence ID" value="NZ_SMGI01000002.1"/>
</dbReference>
<evidence type="ECO:0000313" key="1">
    <source>
        <dbReference type="EMBL" id="TCK67313.1"/>
    </source>
</evidence>
<sequence>MQKPFFSIFMCALFFFSKGQSELESRFKTANSNMELRNMYQRIIWNMSPLNQYVFDQVKGEVKYLVEDNGYEVIAKTKILGTLNFDDNTFLWSDKNPSVYDNQSDKVAAFRNSLPEKYQKDKFKPKGDILGNLLSLFSYELNANAYDRQRQDNVLIFYTLLDITIFKDGEEIHKITPDSYSISVENPKYTNLIKAFHKEKLDINTKYKNKKLSFDDAFDDIENVHLNYWLNEDDYFFPSLCWPCNFDEKIVSDWKEFKIDDNRYFVMYKTFFADRYETYAYEIDLNAKGTKVIINEF</sequence>
<comment type="caution">
    <text evidence="1">The sequence shown here is derived from an EMBL/GenBank/DDBJ whole genome shotgun (WGS) entry which is preliminary data.</text>
</comment>
<name>A0A4R1KRW0_9FLAO</name>
<gene>
    <name evidence="1" type="ORF">DFQ05_1087</name>
</gene>
<keyword evidence="2" id="KW-1185">Reference proteome</keyword>
<reference evidence="1 2" key="1">
    <citation type="journal article" date="2015" name="Stand. Genomic Sci.">
        <title>Genomic Encyclopedia of Bacterial and Archaeal Type Strains, Phase III: the genomes of soil and plant-associated and newly described type strains.</title>
        <authorList>
            <person name="Whitman W.B."/>
            <person name="Woyke T."/>
            <person name="Klenk H.P."/>
            <person name="Zhou Y."/>
            <person name="Lilburn T.G."/>
            <person name="Beck B.J."/>
            <person name="De Vos P."/>
            <person name="Vandamme P."/>
            <person name="Eisen J.A."/>
            <person name="Garrity G."/>
            <person name="Hugenholtz P."/>
            <person name="Kyrpides N.C."/>
        </authorList>
    </citation>
    <scope>NUCLEOTIDE SEQUENCE [LARGE SCALE GENOMIC DNA]</scope>
    <source>
        <strain evidence="1 2">CECT 8445</strain>
    </source>
</reference>
<proteinExistence type="predicted"/>
<dbReference type="EMBL" id="SMGI01000002">
    <property type="protein sequence ID" value="TCK67313.1"/>
    <property type="molecule type" value="Genomic_DNA"/>
</dbReference>
<organism evidence="1 2">
    <name type="scientific">Winogradskyella wandonensis</name>
    <dbReference type="NCBI Taxonomy" id="1442586"/>
    <lineage>
        <taxon>Bacteria</taxon>
        <taxon>Pseudomonadati</taxon>
        <taxon>Bacteroidota</taxon>
        <taxon>Flavobacteriia</taxon>
        <taxon>Flavobacteriales</taxon>
        <taxon>Flavobacteriaceae</taxon>
        <taxon>Winogradskyella</taxon>
    </lineage>
</organism>
<protein>
    <submittedName>
        <fullName evidence="1">Uncharacterized protein</fullName>
    </submittedName>
</protein>
<dbReference type="AlphaFoldDB" id="A0A4R1KRW0"/>